<dbReference type="EMBL" id="MU806758">
    <property type="protein sequence ID" value="KAJ3833162.1"/>
    <property type="molecule type" value="Genomic_DNA"/>
</dbReference>
<feature type="domain" description="F-box" evidence="2">
    <location>
        <begin position="114"/>
        <end position="165"/>
    </location>
</feature>
<dbReference type="AlphaFoldDB" id="A0AA38UC66"/>
<evidence type="ECO:0000313" key="3">
    <source>
        <dbReference type="EMBL" id="KAJ3833162.1"/>
    </source>
</evidence>
<reference evidence="3" key="1">
    <citation type="submission" date="2022-08" db="EMBL/GenBank/DDBJ databases">
        <authorList>
            <consortium name="DOE Joint Genome Institute"/>
            <person name="Min B."/>
            <person name="Riley R."/>
            <person name="Sierra-Patev S."/>
            <person name="Naranjo-Ortiz M."/>
            <person name="Looney B."/>
            <person name="Konkel Z."/>
            <person name="Slot J.C."/>
            <person name="Sakamoto Y."/>
            <person name="Steenwyk J.L."/>
            <person name="Rokas A."/>
            <person name="Carro J."/>
            <person name="Camarero S."/>
            <person name="Ferreira P."/>
            <person name="Molpeceres G."/>
            <person name="Ruiz-Duenas F.J."/>
            <person name="Serrano A."/>
            <person name="Henrissat B."/>
            <person name="Drula E."/>
            <person name="Hughes K.W."/>
            <person name="Mata J.L."/>
            <person name="Ishikawa N.K."/>
            <person name="Vargas-Isla R."/>
            <person name="Ushijima S."/>
            <person name="Smith C.A."/>
            <person name="Ahrendt S."/>
            <person name="Andreopoulos W."/>
            <person name="He G."/>
            <person name="Labutti K."/>
            <person name="Lipzen A."/>
            <person name="Ng V."/>
            <person name="Sandor L."/>
            <person name="Barry K."/>
            <person name="Martinez A.T."/>
            <person name="Xiao Y."/>
            <person name="Gibbons J.G."/>
            <person name="Terashima K."/>
            <person name="Hibbett D.S."/>
            <person name="Grigoriev I.V."/>
        </authorList>
    </citation>
    <scope>NUCLEOTIDE SEQUENCE</scope>
    <source>
        <strain evidence="3">TFB9207</strain>
    </source>
</reference>
<proteinExistence type="predicted"/>
<feature type="region of interest" description="Disordered" evidence="1">
    <location>
        <begin position="24"/>
        <end position="50"/>
    </location>
</feature>
<gene>
    <name evidence="3" type="ORF">F5878DRAFT_633405</name>
</gene>
<evidence type="ECO:0000259" key="2">
    <source>
        <dbReference type="Pfam" id="PF12937"/>
    </source>
</evidence>
<sequence>MDYGQYSILSHYYYNTLSSTMSLESNIRPDSPGSDERMQVEDDPTDTERAPSSITIFKDTIQRYHQRTLSGSIANVLNVFDDADTLFWPSLAGHPGVEVSSVSREFSNRCLAIDLPAEILCEIFIYLLPEEGWQGMCPPQLVVTQVCSYWRNVAIAYPRLWSTINIVKPTQRHILMTRLWLERCSRECRRIRRLH</sequence>
<name>A0AA38UC66_9AGAR</name>
<dbReference type="SUPFAM" id="SSF81383">
    <property type="entry name" value="F-box domain"/>
    <property type="match status" value="1"/>
</dbReference>
<evidence type="ECO:0000256" key="1">
    <source>
        <dbReference type="SAM" id="MobiDB-lite"/>
    </source>
</evidence>
<dbReference type="Gene3D" id="1.20.1280.50">
    <property type="match status" value="1"/>
</dbReference>
<protein>
    <recommendedName>
        <fullName evidence="2">F-box domain-containing protein</fullName>
    </recommendedName>
</protein>
<keyword evidence="4" id="KW-1185">Reference proteome</keyword>
<comment type="caution">
    <text evidence="3">The sequence shown here is derived from an EMBL/GenBank/DDBJ whole genome shotgun (WGS) entry which is preliminary data.</text>
</comment>
<organism evidence="3 4">
    <name type="scientific">Lentinula raphanica</name>
    <dbReference type="NCBI Taxonomy" id="153919"/>
    <lineage>
        <taxon>Eukaryota</taxon>
        <taxon>Fungi</taxon>
        <taxon>Dikarya</taxon>
        <taxon>Basidiomycota</taxon>
        <taxon>Agaricomycotina</taxon>
        <taxon>Agaricomycetes</taxon>
        <taxon>Agaricomycetidae</taxon>
        <taxon>Agaricales</taxon>
        <taxon>Marasmiineae</taxon>
        <taxon>Omphalotaceae</taxon>
        <taxon>Lentinula</taxon>
    </lineage>
</organism>
<dbReference type="InterPro" id="IPR036047">
    <property type="entry name" value="F-box-like_dom_sf"/>
</dbReference>
<dbReference type="Proteomes" id="UP001163846">
    <property type="component" value="Unassembled WGS sequence"/>
</dbReference>
<accession>A0AA38UC66</accession>
<dbReference type="InterPro" id="IPR001810">
    <property type="entry name" value="F-box_dom"/>
</dbReference>
<dbReference type="Pfam" id="PF12937">
    <property type="entry name" value="F-box-like"/>
    <property type="match status" value="1"/>
</dbReference>
<evidence type="ECO:0000313" key="4">
    <source>
        <dbReference type="Proteomes" id="UP001163846"/>
    </source>
</evidence>